<dbReference type="EMBL" id="AJIL01000003">
    <property type="protein sequence ID" value="KNF06679.1"/>
    <property type="molecule type" value="Genomic_DNA"/>
</dbReference>
<evidence type="ECO:0000313" key="2">
    <source>
        <dbReference type="EMBL" id="KNF06679.1"/>
    </source>
</evidence>
<protein>
    <submittedName>
        <fullName evidence="2">Uncharacterized protein</fullName>
    </submittedName>
</protein>
<reference evidence="3" key="1">
    <citation type="submission" date="2014-03" db="EMBL/GenBank/DDBJ databases">
        <title>The Genome Sequence of Puccinia striiformis f. sp. tritici PST-78.</title>
        <authorList>
            <consortium name="The Broad Institute Genome Sequencing Platform"/>
            <person name="Cuomo C."/>
            <person name="Hulbert S."/>
            <person name="Chen X."/>
            <person name="Walker B."/>
            <person name="Young S.K."/>
            <person name="Zeng Q."/>
            <person name="Gargeya S."/>
            <person name="Fitzgerald M."/>
            <person name="Haas B."/>
            <person name="Abouelleil A."/>
            <person name="Alvarado L."/>
            <person name="Arachchi H.M."/>
            <person name="Berlin A.M."/>
            <person name="Chapman S.B."/>
            <person name="Goldberg J."/>
            <person name="Griggs A."/>
            <person name="Gujja S."/>
            <person name="Hansen M."/>
            <person name="Howarth C."/>
            <person name="Imamovic A."/>
            <person name="Larimer J."/>
            <person name="McCowan C."/>
            <person name="Montmayeur A."/>
            <person name="Murphy C."/>
            <person name="Neiman D."/>
            <person name="Pearson M."/>
            <person name="Priest M."/>
            <person name="Roberts A."/>
            <person name="Saif S."/>
            <person name="Shea T."/>
            <person name="Sisk P."/>
            <person name="Sykes S."/>
            <person name="Wortman J."/>
            <person name="Nusbaum C."/>
            <person name="Birren B."/>
        </authorList>
    </citation>
    <scope>NUCLEOTIDE SEQUENCE [LARGE SCALE GENOMIC DNA]</scope>
    <source>
        <strain evidence="3">race PST-78</strain>
    </source>
</reference>
<dbReference type="OrthoDB" id="10652303at2759"/>
<dbReference type="AlphaFoldDB" id="A0A0L0W583"/>
<feature type="coiled-coil region" evidence="1">
    <location>
        <begin position="116"/>
        <end position="143"/>
    </location>
</feature>
<comment type="caution">
    <text evidence="2">The sequence shown here is derived from an EMBL/GenBank/DDBJ whole genome shotgun (WGS) entry which is preliminary data.</text>
</comment>
<dbReference type="Proteomes" id="UP000054564">
    <property type="component" value="Unassembled WGS sequence"/>
</dbReference>
<keyword evidence="1" id="KW-0175">Coiled coil</keyword>
<organism evidence="2 3">
    <name type="scientific">Puccinia striiformis f. sp. tritici PST-78</name>
    <dbReference type="NCBI Taxonomy" id="1165861"/>
    <lineage>
        <taxon>Eukaryota</taxon>
        <taxon>Fungi</taxon>
        <taxon>Dikarya</taxon>
        <taxon>Basidiomycota</taxon>
        <taxon>Pucciniomycotina</taxon>
        <taxon>Pucciniomycetes</taxon>
        <taxon>Pucciniales</taxon>
        <taxon>Pucciniaceae</taxon>
        <taxon>Puccinia</taxon>
    </lineage>
</organism>
<proteinExistence type="predicted"/>
<evidence type="ECO:0000256" key="1">
    <source>
        <dbReference type="SAM" id="Coils"/>
    </source>
</evidence>
<gene>
    <name evidence="2" type="ORF">PSTG_00554</name>
</gene>
<sequence>MNRTTGVWLHNDGNNAGYAQLVNQVPSAITGVHDETSWLMYSRSWTPDEESHVKEAIKKIRRDNPNPSGDVPFATLKSILNSSHNSVNIPYNASSVVADIPKDSQEKNSGPKDIMFNVLEADLADLDEQYEEDEGDITQTQTKIAAEVLNEDSPASLPHINKSLPAKIRLKIKPINDLPTASNPSTQPSQP</sequence>
<accession>A0A0L0W583</accession>
<evidence type="ECO:0000313" key="3">
    <source>
        <dbReference type="Proteomes" id="UP000054564"/>
    </source>
</evidence>
<name>A0A0L0W583_9BASI</name>
<keyword evidence="3" id="KW-1185">Reference proteome</keyword>